<keyword evidence="5 6" id="KW-0233">DNA recombination</keyword>
<name>A0A401Z9B7_9CHLR</name>
<accession>A0A401Z9B7</accession>
<dbReference type="Proteomes" id="UP000287224">
    <property type="component" value="Unassembled WGS sequence"/>
</dbReference>
<keyword evidence="4 6" id="KW-0238">DNA-binding</keyword>
<dbReference type="InterPro" id="IPR001207">
    <property type="entry name" value="Transposase_mutator"/>
</dbReference>
<sequence>MQDVRNRGVNLIDLIITDGHDGLLAAVGSLFSATPRQRCVVHKQRNVLNAIAYRERKEISSELSEIFKQERKEDALLNLAAFKAKYQKRYPDSSLHNTLHGIVICP</sequence>
<proteinExistence type="inferred from homology"/>
<evidence type="ECO:0000313" key="7">
    <source>
        <dbReference type="EMBL" id="GCE03435.1"/>
    </source>
</evidence>
<dbReference type="GO" id="GO:0006313">
    <property type="term" value="P:DNA transposition"/>
    <property type="evidence" value="ECO:0007669"/>
    <property type="project" value="UniProtKB-UniRule"/>
</dbReference>
<evidence type="ECO:0000313" key="8">
    <source>
        <dbReference type="Proteomes" id="UP000287224"/>
    </source>
</evidence>
<organism evidence="7 8">
    <name type="scientific">Dictyobacter aurantiacus</name>
    <dbReference type="NCBI Taxonomy" id="1936993"/>
    <lineage>
        <taxon>Bacteria</taxon>
        <taxon>Bacillati</taxon>
        <taxon>Chloroflexota</taxon>
        <taxon>Ktedonobacteria</taxon>
        <taxon>Ktedonobacterales</taxon>
        <taxon>Dictyobacteraceae</taxon>
        <taxon>Dictyobacter</taxon>
    </lineage>
</organism>
<evidence type="ECO:0000256" key="1">
    <source>
        <dbReference type="ARBA" id="ARBA00002190"/>
    </source>
</evidence>
<protein>
    <recommendedName>
        <fullName evidence="6">Mutator family transposase</fullName>
    </recommendedName>
</protein>
<dbReference type="GO" id="GO:0004803">
    <property type="term" value="F:transposase activity"/>
    <property type="evidence" value="ECO:0007669"/>
    <property type="project" value="UniProtKB-UniRule"/>
</dbReference>
<evidence type="ECO:0000256" key="4">
    <source>
        <dbReference type="ARBA" id="ARBA00023125"/>
    </source>
</evidence>
<evidence type="ECO:0000256" key="6">
    <source>
        <dbReference type="RuleBase" id="RU365089"/>
    </source>
</evidence>
<keyword evidence="6" id="KW-0814">Transposable element</keyword>
<keyword evidence="3 6" id="KW-0815">Transposition</keyword>
<dbReference type="Pfam" id="PF00872">
    <property type="entry name" value="Transposase_mut"/>
    <property type="match status" value="1"/>
</dbReference>
<keyword evidence="8" id="KW-1185">Reference proteome</keyword>
<dbReference type="EMBL" id="BIFQ01000001">
    <property type="protein sequence ID" value="GCE03435.1"/>
    <property type="molecule type" value="Genomic_DNA"/>
</dbReference>
<evidence type="ECO:0000256" key="2">
    <source>
        <dbReference type="ARBA" id="ARBA00010961"/>
    </source>
</evidence>
<comment type="similarity">
    <text evidence="2 6">Belongs to the transposase mutator family.</text>
</comment>
<evidence type="ECO:0000256" key="3">
    <source>
        <dbReference type="ARBA" id="ARBA00022578"/>
    </source>
</evidence>
<gene>
    <name evidence="7" type="ORF">KDAU_07640</name>
</gene>
<dbReference type="GO" id="GO:0003677">
    <property type="term" value="F:DNA binding"/>
    <property type="evidence" value="ECO:0007669"/>
    <property type="project" value="UniProtKB-UniRule"/>
</dbReference>
<dbReference type="PANTHER" id="PTHR33217:SF7">
    <property type="entry name" value="TRANSPOSASE FOR INSERTION SEQUENCE ELEMENT IS1081"/>
    <property type="match status" value="1"/>
</dbReference>
<comment type="function">
    <text evidence="1 6">Required for the transposition of the insertion element.</text>
</comment>
<evidence type="ECO:0000256" key="5">
    <source>
        <dbReference type="ARBA" id="ARBA00023172"/>
    </source>
</evidence>
<dbReference type="PANTHER" id="PTHR33217">
    <property type="entry name" value="TRANSPOSASE FOR INSERTION SEQUENCE ELEMENT IS1081"/>
    <property type="match status" value="1"/>
</dbReference>
<reference evidence="8" key="1">
    <citation type="submission" date="2018-12" db="EMBL/GenBank/DDBJ databases">
        <title>Tengunoibacter tsumagoiensis gen. nov., sp. nov., Dictyobacter kobayashii sp. nov., D. alpinus sp. nov., and D. joshuensis sp. nov. and description of Dictyobacteraceae fam. nov. within the order Ktedonobacterales isolated from Tengu-no-mugimeshi.</title>
        <authorList>
            <person name="Wang C.M."/>
            <person name="Zheng Y."/>
            <person name="Sakai Y."/>
            <person name="Toyoda A."/>
            <person name="Minakuchi Y."/>
            <person name="Abe K."/>
            <person name="Yokota A."/>
            <person name="Yabe S."/>
        </authorList>
    </citation>
    <scope>NUCLEOTIDE SEQUENCE [LARGE SCALE GENOMIC DNA]</scope>
    <source>
        <strain evidence="8">S-27</strain>
    </source>
</reference>
<comment type="caution">
    <text evidence="7">The sequence shown here is derived from an EMBL/GenBank/DDBJ whole genome shotgun (WGS) entry which is preliminary data.</text>
</comment>
<dbReference type="AlphaFoldDB" id="A0A401Z9B7"/>